<name>C9A6A6_ENTCA</name>
<evidence type="ECO:0000313" key="2">
    <source>
        <dbReference type="EMBL" id="EEV38017.2"/>
    </source>
</evidence>
<protein>
    <submittedName>
        <fullName evidence="2">Thioredoxin</fullName>
    </submittedName>
</protein>
<dbReference type="Pfam" id="PF00085">
    <property type="entry name" value="Thioredoxin"/>
    <property type="match status" value="1"/>
</dbReference>
<dbReference type="Gene3D" id="3.40.30.10">
    <property type="entry name" value="Glutaredoxin"/>
    <property type="match status" value="1"/>
</dbReference>
<accession>C9A6A6</accession>
<feature type="domain" description="Thioredoxin" evidence="1">
    <location>
        <begin position="32"/>
        <end position="158"/>
    </location>
</feature>
<dbReference type="InterPro" id="IPR050620">
    <property type="entry name" value="Thioredoxin_H-type-like"/>
</dbReference>
<proteinExistence type="predicted"/>
<dbReference type="Proteomes" id="UP000012675">
    <property type="component" value="Chromosome"/>
</dbReference>
<dbReference type="EMBL" id="CP004856">
    <property type="protein sequence ID" value="EEV38017.2"/>
    <property type="molecule type" value="Genomic_DNA"/>
</dbReference>
<evidence type="ECO:0000259" key="1">
    <source>
        <dbReference type="PROSITE" id="PS51352"/>
    </source>
</evidence>
<dbReference type="InterPro" id="IPR036249">
    <property type="entry name" value="Thioredoxin-like_sf"/>
</dbReference>
<reference evidence="2 3" key="2">
    <citation type="submission" date="2013-03" db="EMBL/GenBank/DDBJ databases">
        <title>The Genome Sequence of Enterococcus casseliflavus EC20 (899205).</title>
        <authorList>
            <consortium name="The Broad Institute Genomics Platform"/>
            <consortium name="The Broad Institute Genome Sequencing Center for Infectious Disease"/>
            <person name="Russ C."/>
            <person name="Feldgarden M."/>
            <person name="Gilmore M."/>
            <person name="Manson J."/>
            <person name="Palmer K."/>
            <person name="Carniol K."/>
            <person name="Walker B."/>
            <person name="Young S.K."/>
            <person name="Zeng Q."/>
            <person name="Gargeya S."/>
            <person name="Fitzgerald M."/>
            <person name="Haas B."/>
            <person name="Abouelleil A."/>
            <person name="Allen A.W."/>
            <person name="Alvarado L."/>
            <person name="Arachchi H.M."/>
            <person name="Berlin A.M."/>
            <person name="Chapman S.B."/>
            <person name="Gainer-Dewar J."/>
            <person name="Goldberg J."/>
            <person name="Griggs A."/>
            <person name="Gujja S."/>
            <person name="Hansen M."/>
            <person name="Howarth C."/>
            <person name="Imamovic A."/>
            <person name="Ireland A."/>
            <person name="Larimer J."/>
            <person name="McCowan C."/>
            <person name="Murphy C."/>
            <person name="Pearson M."/>
            <person name="Poon T.W."/>
            <person name="Priest M."/>
            <person name="Roberts A."/>
            <person name="Saif S."/>
            <person name="Shea T."/>
            <person name="Sisk P."/>
            <person name="Sykes S."/>
            <person name="Wortman J."/>
            <person name="Nusbaum C."/>
            <person name="Birren B."/>
        </authorList>
    </citation>
    <scope>NUCLEOTIDE SEQUENCE [LARGE SCALE GENOMIC DNA]</scope>
    <source>
        <strain evidence="2 3">EC20</strain>
    </source>
</reference>
<dbReference type="PROSITE" id="PS51352">
    <property type="entry name" value="THIOREDOXIN_2"/>
    <property type="match status" value="1"/>
</dbReference>
<reference evidence="2 3" key="1">
    <citation type="submission" date="2009-02" db="EMBL/GenBank/DDBJ databases">
        <authorList>
            <consortium name="The Broad Institute Genome Sequencing Platform"/>
            <person name="Feldgarden M."/>
            <person name="Young S.K."/>
            <person name="Kodira C.D."/>
            <person name="Zeng Q."/>
            <person name="Koehrsen M."/>
            <person name="Alvarado L."/>
            <person name="Berlin A."/>
            <person name="Borenstein D."/>
            <person name="Chen Z."/>
            <person name="Engels R."/>
            <person name="Freedman E."/>
            <person name="Gellesch M."/>
            <person name="Goldberg J."/>
            <person name="Griggs A."/>
            <person name="Gujja S."/>
            <person name="Heiman D."/>
            <person name="Hepburn T."/>
            <person name="Howarth C."/>
            <person name="Jen D."/>
            <person name="Larson L."/>
            <person name="Lewis B."/>
            <person name="Mehta T."/>
            <person name="Park D."/>
            <person name="Pearson M."/>
            <person name="Roberts A."/>
            <person name="Saif S."/>
            <person name="Shea T."/>
            <person name="Shenoy N."/>
            <person name="Sisk P."/>
            <person name="Stolte C."/>
            <person name="Sykes S."/>
            <person name="Walk T."/>
            <person name="White J."/>
            <person name="Yandava C."/>
            <person name="Gilmore M."/>
            <person name="Manson J."/>
            <person name="Palmer K."/>
            <person name="Carniol K."/>
            <person name="Lander E."/>
            <person name="Nusbaum C."/>
            <person name="Galagan J."/>
            <person name="Birren B."/>
        </authorList>
    </citation>
    <scope>NUCLEOTIDE SEQUENCE [LARGE SCALE GENOMIC DNA]</scope>
    <source>
        <strain evidence="2 3">EC20</strain>
    </source>
</reference>
<dbReference type="SUPFAM" id="SSF52833">
    <property type="entry name" value="Thioredoxin-like"/>
    <property type="match status" value="1"/>
</dbReference>
<sequence>MIRSWLDNKRERTKAKRQPSVVSFFLQGFARSACQLVVPERKVYTERKESGEYLIIPKDLAELATYVEKGKNVFFFTADWCGDCRYIKPQLPEIEADFPDLQFIEVDRDEYMDVAVEWNIFGIPSLVVIEDGKELGRLVNKDRKTKEEIEAFLTSVQSA</sequence>
<dbReference type="InterPro" id="IPR013766">
    <property type="entry name" value="Thioredoxin_domain"/>
</dbReference>
<organism evidence="2 3">
    <name type="scientific">Enterococcus casseliflavus EC20</name>
    <dbReference type="NCBI Taxonomy" id="565655"/>
    <lineage>
        <taxon>Bacteria</taxon>
        <taxon>Bacillati</taxon>
        <taxon>Bacillota</taxon>
        <taxon>Bacilli</taxon>
        <taxon>Lactobacillales</taxon>
        <taxon>Enterococcaceae</taxon>
        <taxon>Enterococcus</taxon>
    </lineage>
</organism>
<dbReference type="eggNOG" id="COG0526">
    <property type="taxonomic scope" value="Bacteria"/>
</dbReference>
<keyword evidence="3" id="KW-1185">Reference proteome</keyword>
<dbReference type="CDD" id="cd02947">
    <property type="entry name" value="TRX_family"/>
    <property type="match status" value="1"/>
</dbReference>
<gene>
    <name evidence="2" type="ORF">ECBG_00286</name>
</gene>
<dbReference type="PANTHER" id="PTHR10438">
    <property type="entry name" value="THIOREDOXIN"/>
    <property type="match status" value="1"/>
</dbReference>
<dbReference type="KEGG" id="ecas:ECBG_00286"/>
<dbReference type="HOGENOM" id="CLU_1658104_0_0_9"/>
<dbReference type="AlphaFoldDB" id="C9A6A6"/>
<evidence type="ECO:0000313" key="3">
    <source>
        <dbReference type="Proteomes" id="UP000012675"/>
    </source>
</evidence>
<dbReference type="PANTHER" id="PTHR10438:SF468">
    <property type="entry name" value="THIOREDOXIN-1-RELATED"/>
    <property type="match status" value="1"/>
</dbReference>